<feature type="region of interest" description="Disordered" evidence="3">
    <location>
        <begin position="1"/>
        <end position="76"/>
    </location>
</feature>
<protein>
    <submittedName>
        <fullName evidence="5">EF-hand</fullName>
    </submittedName>
</protein>
<accession>A0A1Y2CPW5</accession>
<dbReference type="CDD" id="cd00051">
    <property type="entry name" value="EFh"/>
    <property type="match status" value="2"/>
</dbReference>
<evidence type="ECO:0000259" key="4">
    <source>
        <dbReference type="PROSITE" id="PS50222"/>
    </source>
</evidence>
<dbReference type="Pfam" id="PF13833">
    <property type="entry name" value="EF-hand_8"/>
    <property type="match status" value="1"/>
</dbReference>
<dbReference type="EMBL" id="MCGO01000010">
    <property type="protein sequence ID" value="ORY49062.1"/>
    <property type="molecule type" value="Genomic_DNA"/>
</dbReference>
<dbReference type="FunFam" id="1.10.238.10:FF:000527">
    <property type="entry name" value="Calmodulin-3"/>
    <property type="match status" value="1"/>
</dbReference>
<keyword evidence="2" id="KW-0106">Calcium</keyword>
<evidence type="ECO:0000256" key="2">
    <source>
        <dbReference type="ARBA" id="ARBA00022837"/>
    </source>
</evidence>
<evidence type="ECO:0000313" key="6">
    <source>
        <dbReference type="Proteomes" id="UP000193642"/>
    </source>
</evidence>
<dbReference type="Gene3D" id="1.10.238.10">
    <property type="entry name" value="EF-hand"/>
    <property type="match status" value="2"/>
</dbReference>
<dbReference type="AlphaFoldDB" id="A0A1Y2CPW5"/>
<feature type="compositionally biased region" description="Polar residues" evidence="3">
    <location>
        <begin position="34"/>
        <end position="46"/>
    </location>
</feature>
<dbReference type="STRING" id="329046.A0A1Y2CPW5"/>
<organism evidence="5 6">
    <name type="scientific">Rhizoclosmatium globosum</name>
    <dbReference type="NCBI Taxonomy" id="329046"/>
    <lineage>
        <taxon>Eukaryota</taxon>
        <taxon>Fungi</taxon>
        <taxon>Fungi incertae sedis</taxon>
        <taxon>Chytridiomycota</taxon>
        <taxon>Chytridiomycota incertae sedis</taxon>
        <taxon>Chytridiomycetes</taxon>
        <taxon>Chytridiales</taxon>
        <taxon>Chytriomycetaceae</taxon>
        <taxon>Rhizoclosmatium</taxon>
    </lineage>
</organism>
<feature type="compositionally biased region" description="Polar residues" evidence="3">
    <location>
        <begin position="1"/>
        <end position="25"/>
    </location>
</feature>
<sequence length="246" mass="27558">MASTNNLAPVTSSRKTPTNLNSSQPAELPPNENGAASSKQKSNNRTESQKPQPQVQAPQPPKPPGLKPKNKIQKSCKPIPRILALSEEQEGEIREAFQLFDTDGSGSITNKEWRIAMKAMGFEPTKEENKQMLSEMDKDGSGTIDYDEFLGMITRRLVNNMAKAEMQKLFHVIREALPVSRMRISAIHLKNIADLVGEEFTSEEIKEMIEEGDKDNDGEISEEDFVRLMRRTSIWQLPRPANAPPS</sequence>
<dbReference type="Pfam" id="PF13499">
    <property type="entry name" value="EF-hand_7"/>
    <property type="match status" value="1"/>
</dbReference>
<dbReference type="InterPro" id="IPR050230">
    <property type="entry name" value="CALM/Myosin/TropC-like"/>
</dbReference>
<dbReference type="PANTHER" id="PTHR23048">
    <property type="entry name" value="MYOSIN LIGHT CHAIN 1, 3"/>
    <property type="match status" value="1"/>
</dbReference>
<comment type="caution">
    <text evidence="5">The sequence shown here is derived from an EMBL/GenBank/DDBJ whole genome shotgun (WGS) entry which is preliminary data.</text>
</comment>
<dbReference type="InterPro" id="IPR011992">
    <property type="entry name" value="EF-hand-dom_pair"/>
</dbReference>
<dbReference type="PANTHER" id="PTHR23048:SF59">
    <property type="entry name" value="EF-HAND SUPERFAMILY PROTEIN"/>
    <property type="match status" value="1"/>
</dbReference>
<dbReference type="Proteomes" id="UP000193642">
    <property type="component" value="Unassembled WGS sequence"/>
</dbReference>
<dbReference type="PROSITE" id="PS00018">
    <property type="entry name" value="EF_HAND_1"/>
    <property type="match status" value="3"/>
</dbReference>
<gene>
    <name evidence="5" type="ORF">BCR33DRAFT_714124</name>
</gene>
<dbReference type="OrthoDB" id="26525at2759"/>
<evidence type="ECO:0000313" key="5">
    <source>
        <dbReference type="EMBL" id="ORY49062.1"/>
    </source>
</evidence>
<keyword evidence="1" id="KW-0677">Repeat</keyword>
<reference evidence="5 6" key="1">
    <citation type="submission" date="2016-07" db="EMBL/GenBank/DDBJ databases">
        <title>Pervasive Adenine N6-methylation of Active Genes in Fungi.</title>
        <authorList>
            <consortium name="DOE Joint Genome Institute"/>
            <person name="Mondo S.J."/>
            <person name="Dannebaum R.O."/>
            <person name="Kuo R.C."/>
            <person name="Labutti K."/>
            <person name="Haridas S."/>
            <person name="Kuo A."/>
            <person name="Salamov A."/>
            <person name="Ahrendt S.R."/>
            <person name="Lipzen A."/>
            <person name="Sullivan W."/>
            <person name="Andreopoulos W.B."/>
            <person name="Clum A."/>
            <person name="Lindquist E."/>
            <person name="Daum C."/>
            <person name="Ramamoorthy G.K."/>
            <person name="Gryganskyi A."/>
            <person name="Culley D."/>
            <person name="Magnuson J.K."/>
            <person name="James T.Y."/>
            <person name="O'Malley M.A."/>
            <person name="Stajich J.E."/>
            <person name="Spatafora J.W."/>
            <person name="Visel A."/>
            <person name="Grigoriev I.V."/>
        </authorList>
    </citation>
    <scope>NUCLEOTIDE SEQUENCE [LARGE SCALE GENOMIC DNA]</scope>
    <source>
        <strain evidence="5 6">JEL800</strain>
    </source>
</reference>
<dbReference type="SMART" id="SM00054">
    <property type="entry name" value="EFh"/>
    <property type="match status" value="3"/>
</dbReference>
<evidence type="ECO:0000256" key="3">
    <source>
        <dbReference type="SAM" id="MobiDB-lite"/>
    </source>
</evidence>
<evidence type="ECO:0000256" key="1">
    <source>
        <dbReference type="ARBA" id="ARBA00022737"/>
    </source>
</evidence>
<dbReference type="GO" id="GO:0016460">
    <property type="term" value="C:myosin II complex"/>
    <property type="evidence" value="ECO:0007669"/>
    <property type="project" value="TreeGrafter"/>
</dbReference>
<dbReference type="InterPro" id="IPR002048">
    <property type="entry name" value="EF_hand_dom"/>
</dbReference>
<dbReference type="SUPFAM" id="SSF47473">
    <property type="entry name" value="EF-hand"/>
    <property type="match status" value="1"/>
</dbReference>
<name>A0A1Y2CPW5_9FUNG</name>
<dbReference type="GO" id="GO:0005509">
    <property type="term" value="F:calcium ion binding"/>
    <property type="evidence" value="ECO:0007669"/>
    <property type="project" value="InterPro"/>
</dbReference>
<feature type="domain" description="EF-hand" evidence="4">
    <location>
        <begin position="88"/>
        <end position="123"/>
    </location>
</feature>
<proteinExistence type="predicted"/>
<feature type="domain" description="EF-hand" evidence="4">
    <location>
        <begin position="200"/>
        <end position="235"/>
    </location>
</feature>
<feature type="domain" description="EF-hand" evidence="4">
    <location>
        <begin position="124"/>
        <end position="159"/>
    </location>
</feature>
<dbReference type="InterPro" id="IPR018247">
    <property type="entry name" value="EF_Hand_1_Ca_BS"/>
</dbReference>
<dbReference type="PROSITE" id="PS50222">
    <property type="entry name" value="EF_HAND_2"/>
    <property type="match status" value="3"/>
</dbReference>
<keyword evidence="6" id="KW-1185">Reference proteome</keyword>